<gene>
    <name evidence="2" type="ORF">Maq22A_c26205</name>
</gene>
<feature type="region of interest" description="Disordered" evidence="1">
    <location>
        <begin position="113"/>
        <end position="137"/>
    </location>
</feature>
<dbReference type="KEGG" id="maqu:Maq22A_c26205"/>
<sequence>MRALRFRPTPALLAAGILGLGTLSGWGAYGVSSSGKSALRAQLAETEGQRDALAARFKQFQDVEAELRDRQAKIAAARDEIAQMGATREKAKAQLAATQRDLAALTKRLDTARDKVNQTGSITPAAPAAEPVKKPAR</sequence>
<proteinExistence type="predicted"/>
<dbReference type="STRING" id="270351.Maq22A_c26205"/>
<protein>
    <submittedName>
        <fullName evidence="2">Zn-ribbon protein, possibly nucleic acid-binding</fullName>
    </submittedName>
</protein>
<evidence type="ECO:0000256" key="1">
    <source>
        <dbReference type="SAM" id="MobiDB-lite"/>
    </source>
</evidence>
<reference evidence="3" key="2">
    <citation type="submission" date="2015-01" db="EMBL/GenBank/DDBJ databases">
        <title>Complete genome sequence of Methylobacterium aquaticum strain 22A.</title>
        <authorList>
            <person name="Tani A."/>
            <person name="Ogura Y."/>
            <person name="Hayashi T."/>
        </authorList>
    </citation>
    <scope>NUCLEOTIDE SEQUENCE [LARGE SCALE GENOMIC DNA]</scope>
    <source>
        <strain evidence="3">MA-22A</strain>
    </source>
</reference>
<dbReference type="PATRIC" id="fig|270351.10.peg.5030"/>
<dbReference type="Gene3D" id="1.10.287.1490">
    <property type="match status" value="1"/>
</dbReference>
<name>A0A0C6FHS6_9HYPH</name>
<dbReference type="AlphaFoldDB" id="A0A0C6FHS6"/>
<dbReference type="Proteomes" id="UP000061432">
    <property type="component" value="Chromosome"/>
</dbReference>
<dbReference type="RefSeq" id="WP_060848922.1">
    <property type="nucleotide sequence ID" value="NZ_AP014704.1"/>
</dbReference>
<reference evidence="2 3" key="1">
    <citation type="journal article" date="2015" name="Genome Announc.">
        <title>Complete Genome Sequence of Methylobacterium aquaticum Strain 22A, Isolated from Racomitrium japonicum Moss.</title>
        <authorList>
            <person name="Tani A."/>
            <person name="Ogura Y."/>
            <person name="Hayashi T."/>
            <person name="Kimbara K."/>
        </authorList>
    </citation>
    <scope>NUCLEOTIDE SEQUENCE [LARGE SCALE GENOMIC DNA]</scope>
    <source>
        <strain evidence="2 3">MA-22A</strain>
    </source>
</reference>
<dbReference type="EMBL" id="AP014704">
    <property type="protein sequence ID" value="BAQ48113.1"/>
    <property type="molecule type" value="Genomic_DNA"/>
</dbReference>
<organism evidence="2 3">
    <name type="scientific">Methylobacterium aquaticum</name>
    <dbReference type="NCBI Taxonomy" id="270351"/>
    <lineage>
        <taxon>Bacteria</taxon>
        <taxon>Pseudomonadati</taxon>
        <taxon>Pseudomonadota</taxon>
        <taxon>Alphaproteobacteria</taxon>
        <taxon>Hyphomicrobiales</taxon>
        <taxon>Methylobacteriaceae</taxon>
        <taxon>Methylobacterium</taxon>
    </lineage>
</organism>
<accession>A0A0C6FHS6</accession>
<evidence type="ECO:0000313" key="3">
    <source>
        <dbReference type="Proteomes" id="UP000061432"/>
    </source>
</evidence>
<dbReference type="OrthoDB" id="8004635at2"/>
<evidence type="ECO:0000313" key="2">
    <source>
        <dbReference type="EMBL" id="BAQ48113.1"/>
    </source>
</evidence>